<gene>
    <name evidence="1" type="ORF">H1R20_g2066</name>
</gene>
<dbReference type="AlphaFoldDB" id="A0A9W8MNK3"/>
<name>A0A9W8MNK3_9AGAR</name>
<accession>A0A9W8MNK3</accession>
<feature type="non-terminal residue" evidence="1">
    <location>
        <position position="595"/>
    </location>
</feature>
<proteinExistence type="predicted"/>
<comment type="caution">
    <text evidence="1">The sequence shown here is derived from an EMBL/GenBank/DDBJ whole genome shotgun (WGS) entry which is preliminary data.</text>
</comment>
<dbReference type="Proteomes" id="UP001140091">
    <property type="component" value="Unassembled WGS sequence"/>
</dbReference>
<evidence type="ECO:0000313" key="2">
    <source>
        <dbReference type="Proteomes" id="UP001140091"/>
    </source>
</evidence>
<protein>
    <submittedName>
        <fullName evidence="1">Uncharacterized protein</fullName>
    </submittedName>
</protein>
<dbReference type="EMBL" id="JANBPK010000706">
    <property type="protein sequence ID" value="KAJ2935019.1"/>
    <property type="molecule type" value="Genomic_DNA"/>
</dbReference>
<sequence>MSTVHEHDTAARSSTFEQIPVELWSKILREEQGFTVEDFKTLCFVCPVFKTICQPMVYRSLTIRGVRESGGYVIEPGWEKQDVTLSIGPTPNNTIPVSSMLQLPTDNTVFSKAAYGAFSQFKAALVQTLPSFTNLRRLELGLFPIDDGLLREIASHPVLHELKLEACLFSSPTFPIPCIRLLEYDMISREQAPAAFRLACSQHLEELKIKNMETSVVLEGLRARPEGESTLKKLQRLAINPGTARLSFLDMKSLLNYMPALRKLDIVNKEFEAGAPSITFSDGDETTKSSAVPHLRRISGSLSFARYVVPGRPVSDIRSGHGTFGYFAKTWAELEELLYPLCLSTATAEGITTLHLPKYQVAPIWLLSRFVTQTFPRLVDLRLPVGMIEDEEELVNNMFFHPRRRDGKTQKLLGAEGLFDDGVAEKVMHDIRADVEYELVGGFDDPYNRTTGLDYETRSVSSLPLTIPTPVPSPEVDVAATFATLCANIELDSTGRPSQDPEDYREALIYFAQGLYPLPTGIQTLSFKHGSFPGYRMPLKPSRPVNQETCLALVTALGERYPSLGAVTLIGRDGYHCEKIRGLEDGTTRWTVLAN</sequence>
<keyword evidence="2" id="KW-1185">Reference proteome</keyword>
<dbReference type="InterPro" id="IPR032675">
    <property type="entry name" value="LRR_dom_sf"/>
</dbReference>
<evidence type="ECO:0000313" key="1">
    <source>
        <dbReference type="EMBL" id="KAJ2935019.1"/>
    </source>
</evidence>
<reference evidence="1" key="1">
    <citation type="submission" date="2022-06" db="EMBL/GenBank/DDBJ databases">
        <title>Genome Sequence of Candolleomyces eurysporus.</title>
        <authorList>
            <person name="Buettner E."/>
        </authorList>
    </citation>
    <scope>NUCLEOTIDE SEQUENCE</scope>
    <source>
        <strain evidence="1">VTCC 930004</strain>
    </source>
</reference>
<organism evidence="1 2">
    <name type="scientific">Candolleomyces eurysporus</name>
    <dbReference type="NCBI Taxonomy" id="2828524"/>
    <lineage>
        <taxon>Eukaryota</taxon>
        <taxon>Fungi</taxon>
        <taxon>Dikarya</taxon>
        <taxon>Basidiomycota</taxon>
        <taxon>Agaricomycotina</taxon>
        <taxon>Agaricomycetes</taxon>
        <taxon>Agaricomycetidae</taxon>
        <taxon>Agaricales</taxon>
        <taxon>Agaricineae</taxon>
        <taxon>Psathyrellaceae</taxon>
        <taxon>Candolleomyces</taxon>
    </lineage>
</organism>
<dbReference type="Gene3D" id="3.80.10.10">
    <property type="entry name" value="Ribonuclease Inhibitor"/>
    <property type="match status" value="1"/>
</dbReference>
<dbReference type="SUPFAM" id="SSF52047">
    <property type="entry name" value="RNI-like"/>
    <property type="match status" value="1"/>
</dbReference>
<dbReference type="OrthoDB" id="2998531at2759"/>